<dbReference type="AlphaFoldDB" id="A0A917E3J4"/>
<feature type="compositionally biased region" description="Basic and acidic residues" evidence="1">
    <location>
        <begin position="86"/>
        <end position="97"/>
    </location>
</feature>
<reference evidence="2" key="2">
    <citation type="submission" date="2020-09" db="EMBL/GenBank/DDBJ databases">
        <authorList>
            <person name="Sun Q."/>
            <person name="Zhou Y."/>
        </authorList>
    </citation>
    <scope>NUCLEOTIDE SEQUENCE</scope>
    <source>
        <strain evidence="2">CGMCC 1.15367</strain>
    </source>
</reference>
<dbReference type="Proteomes" id="UP000644699">
    <property type="component" value="Unassembled WGS sequence"/>
</dbReference>
<keyword evidence="3" id="KW-1185">Reference proteome</keyword>
<evidence type="ECO:0000313" key="2">
    <source>
        <dbReference type="EMBL" id="GGE01507.1"/>
    </source>
</evidence>
<gene>
    <name evidence="2" type="ORF">GCM10011390_20500</name>
</gene>
<accession>A0A917E3J4</accession>
<dbReference type="EMBL" id="BMIQ01000003">
    <property type="protein sequence ID" value="GGE01507.1"/>
    <property type="molecule type" value="Genomic_DNA"/>
</dbReference>
<organism evidence="2 3">
    <name type="scientific">Aureimonas endophytica</name>
    <dbReference type="NCBI Taxonomy" id="2027858"/>
    <lineage>
        <taxon>Bacteria</taxon>
        <taxon>Pseudomonadati</taxon>
        <taxon>Pseudomonadota</taxon>
        <taxon>Alphaproteobacteria</taxon>
        <taxon>Hyphomicrobiales</taxon>
        <taxon>Aurantimonadaceae</taxon>
        <taxon>Aureimonas</taxon>
    </lineage>
</organism>
<sequence length="127" mass="13952">MERANTIPLRCARSERPLASLKIDGRHIARVASGAAASAAIKRVFHSLAILTPVFTPDQDRTASTKPSTARIRATPPASLFPQSHGESDRQECLGTDERIDARIENIDLEPHLFADMTDRDRIVAHS</sequence>
<evidence type="ECO:0000256" key="1">
    <source>
        <dbReference type="SAM" id="MobiDB-lite"/>
    </source>
</evidence>
<feature type="region of interest" description="Disordered" evidence="1">
    <location>
        <begin position="56"/>
        <end position="97"/>
    </location>
</feature>
<comment type="caution">
    <text evidence="2">The sequence shown here is derived from an EMBL/GenBank/DDBJ whole genome shotgun (WGS) entry which is preliminary data.</text>
</comment>
<proteinExistence type="predicted"/>
<name>A0A917E3J4_9HYPH</name>
<reference evidence="2" key="1">
    <citation type="journal article" date="2014" name="Int. J. Syst. Evol. Microbiol.">
        <title>Complete genome sequence of Corynebacterium casei LMG S-19264T (=DSM 44701T), isolated from a smear-ripened cheese.</title>
        <authorList>
            <consortium name="US DOE Joint Genome Institute (JGI-PGF)"/>
            <person name="Walter F."/>
            <person name="Albersmeier A."/>
            <person name="Kalinowski J."/>
            <person name="Ruckert C."/>
        </authorList>
    </citation>
    <scope>NUCLEOTIDE SEQUENCE</scope>
    <source>
        <strain evidence="2">CGMCC 1.15367</strain>
    </source>
</reference>
<protein>
    <submittedName>
        <fullName evidence="2">Uncharacterized protein</fullName>
    </submittedName>
</protein>
<evidence type="ECO:0000313" key="3">
    <source>
        <dbReference type="Proteomes" id="UP000644699"/>
    </source>
</evidence>